<comment type="cofactor">
    <cofactor evidence="1">
        <name>adenosylcob(III)alamin</name>
        <dbReference type="ChEBI" id="CHEBI:18408"/>
    </cofactor>
</comment>
<dbReference type="SUPFAM" id="SSF51703">
    <property type="entry name" value="Cobalamin (vitamin B12)-dependent enzymes"/>
    <property type="match status" value="1"/>
</dbReference>
<dbReference type="InterPro" id="IPR006099">
    <property type="entry name" value="MeMalonylCoA_mutase_a/b_cat"/>
</dbReference>
<dbReference type="InterPro" id="IPR016176">
    <property type="entry name" value="Cbl-dep_enz_cat"/>
</dbReference>
<accession>A0A9X3IJD2</accession>
<dbReference type="GO" id="GO:0031419">
    <property type="term" value="F:cobalamin binding"/>
    <property type="evidence" value="ECO:0007669"/>
    <property type="project" value="UniProtKB-KW"/>
</dbReference>
<gene>
    <name evidence="7" type="ORF">OSH07_03855</name>
</gene>
<evidence type="ECO:0000313" key="7">
    <source>
        <dbReference type="EMBL" id="MCX5568323.1"/>
    </source>
</evidence>
<feature type="domain" description="Methylmalonyl-CoA mutase alpha/beta chain catalytic" evidence="6">
    <location>
        <begin position="74"/>
        <end position="453"/>
    </location>
</feature>
<dbReference type="Proteomes" id="UP001144805">
    <property type="component" value="Unassembled WGS sequence"/>
</dbReference>
<name>A0A9X3IJD2_9HYPH</name>
<keyword evidence="4" id="KW-0413">Isomerase</keyword>
<reference evidence="7" key="1">
    <citation type="submission" date="2022-11" db="EMBL/GenBank/DDBJ databases">
        <title>Biodiversity and phylogenetic relationships of bacteria.</title>
        <authorList>
            <person name="Machado R.A.R."/>
            <person name="Bhat A."/>
            <person name="Loulou A."/>
            <person name="Kallel S."/>
        </authorList>
    </citation>
    <scope>NUCLEOTIDE SEQUENCE</scope>
    <source>
        <strain evidence="7">K-TC2</strain>
    </source>
</reference>
<dbReference type="AlphaFoldDB" id="A0A9X3IJD2"/>
<evidence type="ECO:0000256" key="5">
    <source>
        <dbReference type="ARBA" id="ARBA00023285"/>
    </source>
</evidence>
<dbReference type="Gene3D" id="3.20.20.240">
    <property type="entry name" value="Methylmalonyl-CoA mutase"/>
    <property type="match status" value="1"/>
</dbReference>
<protein>
    <submittedName>
        <fullName evidence="7">Methylmalonyl-CoA mutase subunit beta</fullName>
    </submittedName>
</protein>
<dbReference type="PANTHER" id="PTHR48101">
    <property type="entry name" value="METHYLMALONYL-COA MUTASE, MITOCHONDRIAL-RELATED"/>
    <property type="match status" value="1"/>
</dbReference>
<dbReference type="CDD" id="cd03677">
    <property type="entry name" value="MM_CoA_mutase_beta"/>
    <property type="match status" value="1"/>
</dbReference>
<evidence type="ECO:0000256" key="4">
    <source>
        <dbReference type="ARBA" id="ARBA00023235"/>
    </source>
</evidence>
<dbReference type="Gene3D" id="3.40.50.280">
    <property type="entry name" value="Cobalamin-binding domain"/>
    <property type="match status" value="1"/>
</dbReference>
<evidence type="ECO:0000256" key="1">
    <source>
        <dbReference type="ARBA" id="ARBA00001922"/>
    </source>
</evidence>
<keyword evidence="3" id="KW-0846">Cobalamin</keyword>
<evidence type="ECO:0000259" key="6">
    <source>
        <dbReference type="Pfam" id="PF01642"/>
    </source>
</evidence>
<comment type="caution">
    <text evidence="7">The sequence shown here is derived from an EMBL/GenBank/DDBJ whole genome shotgun (WGS) entry which is preliminary data.</text>
</comment>
<organism evidence="7 8">
    <name type="scientific">Kaistia nematophila</name>
    <dbReference type="NCBI Taxonomy" id="2994654"/>
    <lineage>
        <taxon>Bacteria</taxon>
        <taxon>Pseudomonadati</taxon>
        <taxon>Pseudomonadota</taxon>
        <taxon>Alphaproteobacteria</taxon>
        <taxon>Hyphomicrobiales</taxon>
        <taxon>Kaistiaceae</taxon>
        <taxon>Kaistia</taxon>
    </lineage>
</organism>
<proteinExistence type="inferred from homology"/>
<dbReference type="EMBL" id="JAPKNK010000001">
    <property type="protein sequence ID" value="MCX5568323.1"/>
    <property type="molecule type" value="Genomic_DNA"/>
</dbReference>
<dbReference type="GO" id="GO:0016866">
    <property type="term" value="F:intramolecular transferase activity"/>
    <property type="evidence" value="ECO:0007669"/>
    <property type="project" value="InterPro"/>
</dbReference>
<dbReference type="RefSeq" id="WP_266337270.1">
    <property type="nucleotide sequence ID" value="NZ_JAPKNK010000001.1"/>
</dbReference>
<evidence type="ECO:0000256" key="2">
    <source>
        <dbReference type="ARBA" id="ARBA00008465"/>
    </source>
</evidence>
<dbReference type="InterPro" id="IPR036724">
    <property type="entry name" value="Cobalamin-bd_sf"/>
</dbReference>
<dbReference type="GO" id="GO:0046872">
    <property type="term" value="F:metal ion binding"/>
    <property type="evidence" value="ECO:0007669"/>
    <property type="project" value="InterPro"/>
</dbReference>
<evidence type="ECO:0000256" key="3">
    <source>
        <dbReference type="ARBA" id="ARBA00022628"/>
    </source>
</evidence>
<keyword evidence="5" id="KW-0170">Cobalt</keyword>
<comment type="similarity">
    <text evidence="2">Belongs to the methylmalonyl-CoA mutase family.</text>
</comment>
<sequence length="631" mass="65976">MASIKAAMTEPQSSHAFRASSEAAWRELAVKAIKGADFEAKLVSRTADGIRIEPLYPKAPGLHARPVRAALGDWRVVQRIDLPDADAASVQALEDLNNGASGLALVFSDAVSARGFGLAAADERTVAAALDGVMLDLVSLRIEAGRSAAEAARSVLALARGQGLDLDSLRLDLGIDPFSVLAAEGGAVDAALDAAAALAVSFGPEAKARVLRADGRVFHDAGASEAQELALTISAALAGLRGLDARGLPLEVGRKRISFLLVADADEYLSIAKFRALRRLWARVEVACGLTPEPVQLAAETSFRMTTRHDAYVNMLRGTAAAFSAGLGGADSVAVLPFTLPLGLPDAGARRIARNTQTILLEESGLGHVFDPAAGAGGFEALTDALCEKAWALFQQIEREGGLAAALASGWVAAEIRAVAEKRERDIRRRKLPITGTSEFPDLAEAPILVLQPAPAAPHGGDDPARLVAHRTAEPFEQLRGRADALAEVTGRRPAVFLATLGKPASFSARAGFARGVFEASGIVAAMNDGFASLDAMIEAARASGAAAACLCSSDEVYECETGHASYEGETLAEEAARRLVEAGFSHVVLAGRPGEREAAYRHAGIEAFLYAGADVLDYPGRLLDRIEAMT</sequence>
<dbReference type="Pfam" id="PF01642">
    <property type="entry name" value="MM_CoA_mutase"/>
    <property type="match status" value="1"/>
</dbReference>
<keyword evidence="8" id="KW-1185">Reference proteome</keyword>
<dbReference type="PANTHER" id="PTHR48101:SF4">
    <property type="entry name" value="METHYLMALONYL-COA MUTASE, MITOCHONDRIAL"/>
    <property type="match status" value="1"/>
</dbReference>
<evidence type="ECO:0000313" key="8">
    <source>
        <dbReference type="Proteomes" id="UP001144805"/>
    </source>
</evidence>
<dbReference type="SUPFAM" id="SSF52242">
    <property type="entry name" value="Cobalamin (vitamin B12)-binding domain"/>
    <property type="match status" value="1"/>
</dbReference>